<keyword evidence="11" id="KW-1185">Reference proteome</keyword>
<evidence type="ECO:0000256" key="4">
    <source>
        <dbReference type="ARBA" id="ARBA00023002"/>
    </source>
</evidence>
<dbReference type="Proteomes" id="UP000287853">
    <property type="component" value="Unassembled WGS sequence"/>
</dbReference>
<comment type="caution">
    <text evidence="10">The sequence shown here is derived from an EMBL/GenBank/DDBJ whole genome shotgun (WGS) entry which is preliminary data.</text>
</comment>
<dbReference type="EC" id="1.8.7.1" evidence="10"/>
<sequence length="811" mass="91347">MIHYALPPSLENEIFRFEQEFAEFRAGRLHETAFTAKRVKMGVYLERNRSTYMCRIRCSGNIITPKQLAGIASLAKIYGNGKVHVTTRAEVQLYRIEEQDVISVLRKLKKISLSCKGGGGNTVRNIIANHDSGISTEEVFDVQPCLLALTERLLKESDSWELPRKMKIAFCSLAVEAAFGFIQDVGFIAHLNAEGKQGFRVYIGGGLGAHPKVGVQLHEFVHQEEVYNVVRAVKNMFHLYGNRRNKHRNRIKFLLHDDLGTSAFRTYYRQELNKVLEHRYEKLDIAAIDNSENAERNIVLAPESENLDDFRTWKKRHVVRQRQKGLCQIKLALFSGNLSAEDCSALEKFLRPFGENTLRFGTDQNLYLINIPEKFLANVYKEILGYSTLSDRPMLYGNLVACAGSQGCQVGLTAPQAVSEAVFKYLDTVAAADFCPPNDIMIRISGCPNACTNHWIADLGFYGKVRRVEGHLIPTYNVVGNGGMYRGTLRIAEKAGWVHAYDLPRFITEVMRRYAHFKEHSEGIVNFHDYWRSGARDIITELCTSGYNYIPTFAEDKNYYFDHGADQLFSLKGVGHEECSAGVYDIIDVDNKIVRKNLLRLVAEKDLDDNSLDTLLRSTLFHAAQMLLVTRGEEPKTATEVYSLFTQHFLDTGLVADVHRPLIALAGQSQTQDEAESLCGQKKQIIAFGEELTALYKNMDNTMRFPGEHENMMIKAANQKDESPVPPAVHASIPNRNRPDRFKDLSGVKCPVNFAQIKVQLFAMSSGETLEVILDDGAPIDNVPISVTSEGHSVLCQEKSGEQWTVLIQKA</sequence>
<feature type="domain" description="UPF0033" evidence="8">
    <location>
        <begin position="744"/>
        <end position="810"/>
    </location>
</feature>
<dbReference type="PROSITE" id="PS00365">
    <property type="entry name" value="NIR_SIR"/>
    <property type="match status" value="1"/>
</dbReference>
<dbReference type="CDD" id="cd00291">
    <property type="entry name" value="SirA_YedF_YeeD"/>
    <property type="match status" value="1"/>
</dbReference>
<dbReference type="InterPro" id="IPR036136">
    <property type="entry name" value="Nit/Sulf_reduc_fer-like_dom_sf"/>
</dbReference>
<dbReference type="InterPro" id="IPR001455">
    <property type="entry name" value="TusA-like"/>
</dbReference>
<dbReference type="GO" id="GO:0020037">
    <property type="term" value="F:heme binding"/>
    <property type="evidence" value="ECO:0007669"/>
    <property type="project" value="InterPro"/>
</dbReference>
<keyword evidence="6" id="KW-0411">Iron-sulfur</keyword>
<dbReference type="GO" id="GO:0051539">
    <property type="term" value="F:4 iron, 4 sulfur cluster binding"/>
    <property type="evidence" value="ECO:0007669"/>
    <property type="project" value="UniProtKB-KW"/>
</dbReference>
<dbReference type="SUPFAM" id="SSF56014">
    <property type="entry name" value="Nitrite and sulphite reductase 4Fe-4S domain-like"/>
    <property type="match status" value="2"/>
</dbReference>
<dbReference type="Pfam" id="PF01077">
    <property type="entry name" value="NIR_SIR"/>
    <property type="match status" value="1"/>
</dbReference>
<evidence type="ECO:0000256" key="2">
    <source>
        <dbReference type="ARBA" id="ARBA00022617"/>
    </source>
</evidence>
<evidence type="ECO:0000313" key="10">
    <source>
        <dbReference type="EMBL" id="RWX46230.1"/>
    </source>
</evidence>
<protein>
    <submittedName>
        <fullName evidence="10">Sulfite reductase (Ferredoxin)</fullName>
        <ecNumber evidence="10">1.8.7.1</ecNumber>
    </submittedName>
</protein>
<evidence type="ECO:0000259" key="8">
    <source>
        <dbReference type="Pfam" id="PF01206"/>
    </source>
</evidence>
<feature type="domain" description="Nitrite/Sulfite reductase ferredoxin-like" evidence="9">
    <location>
        <begin position="47"/>
        <end position="110"/>
    </location>
</feature>
<evidence type="ECO:0000256" key="6">
    <source>
        <dbReference type="ARBA" id="ARBA00023014"/>
    </source>
</evidence>
<dbReference type="SUPFAM" id="SSF55124">
    <property type="entry name" value="Nitrite/Sulfite reductase N-terminal domain-like"/>
    <property type="match status" value="2"/>
</dbReference>
<evidence type="ECO:0000256" key="5">
    <source>
        <dbReference type="ARBA" id="ARBA00023004"/>
    </source>
</evidence>
<evidence type="ECO:0000256" key="1">
    <source>
        <dbReference type="ARBA" id="ARBA00022485"/>
    </source>
</evidence>
<keyword evidence="1" id="KW-0004">4Fe-4S</keyword>
<dbReference type="InterPro" id="IPR045854">
    <property type="entry name" value="NO2/SO3_Rdtase_4Fe4S_sf"/>
</dbReference>
<dbReference type="Pfam" id="PF01206">
    <property type="entry name" value="TusA"/>
    <property type="match status" value="1"/>
</dbReference>
<evidence type="ECO:0000256" key="3">
    <source>
        <dbReference type="ARBA" id="ARBA00022723"/>
    </source>
</evidence>
<dbReference type="InterPro" id="IPR036868">
    <property type="entry name" value="TusA-like_sf"/>
</dbReference>
<dbReference type="InterPro" id="IPR005117">
    <property type="entry name" value="NiRdtase/SiRdtase_haem-b_fer"/>
</dbReference>
<proteinExistence type="predicted"/>
<dbReference type="SUPFAM" id="SSF64307">
    <property type="entry name" value="SirA-like"/>
    <property type="match status" value="1"/>
</dbReference>
<dbReference type="Gene3D" id="3.90.480.10">
    <property type="entry name" value="Sulfite Reductase Hemoprotein,Domain 2"/>
    <property type="match status" value="1"/>
</dbReference>
<evidence type="ECO:0000259" key="7">
    <source>
        <dbReference type="Pfam" id="PF01077"/>
    </source>
</evidence>
<gene>
    <name evidence="10" type="ORF">H206_03671</name>
</gene>
<dbReference type="InterPro" id="IPR006067">
    <property type="entry name" value="NO2/SO3_Rdtase_4Fe4S_dom"/>
</dbReference>
<keyword evidence="4 10" id="KW-0560">Oxidoreductase</keyword>
<dbReference type="GO" id="GO:0046872">
    <property type="term" value="F:metal ion binding"/>
    <property type="evidence" value="ECO:0007669"/>
    <property type="project" value="UniProtKB-KW"/>
</dbReference>
<dbReference type="PANTHER" id="PTHR32439">
    <property type="entry name" value="FERREDOXIN--NITRITE REDUCTASE, CHLOROPLASTIC"/>
    <property type="match status" value="1"/>
</dbReference>
<dbReference type="Pfam" id="PF03460">
    <property type="entry name" value="NIR_SIR_ferr"/>
    <property type="match status" value="2"/>
</dbReference>
<keyword evidence="3" id="KW-0479">Metal-binding</keyword>
<dbReference type="InterPro" id="IPR051329">
    <property type="entry name" value="NIR_SIR_4Fe-4S"/>
</dbReference>
<dbReference type="EMBL" id="MTKO01000067">
    <property type="protein sequence ID" value="RWX46230.1"/>
    <property type="molecule type" value="Genomic_DNA"/>
</dbReference>
<dbReference type="PRINTS" id="PR00397">
    <property type="entry name" value="SIROHAEM"/>
</dbReference>
<dbReference type="InterPro" id="IPR006066">
    <property type="entry name" value="NO2/SO3_Rdtase_FeS/sirohaem_BS"/>
</dbReference>
<accession>A0A444IZU7</accession>
<dbReference type="AlphaFoldDB" id="A0A444IZU7"/>
<name>A0A444IZU7_9BACT</name>
<reference evidence="10 11" key="1">
    <citation type="submission" date="2017-01" db="EMBL/GenBank/DDBJ databases">
        <title>The cable genome- insights into the physiology and evolution of filamentous bacteria capable of sulfide oxidation via long distance electron transfer.</title>
        <authorList>
            <person name="Schreiber L."/>
            <person name="Bjerg J.T."/>
            <person name="Boggild A."/>
            <person name="Van De Vossenberg J."/>
            <person name="Meysman F."/>
            <person name="Nielsen L.P."/>
            <person name="Schramm A."/>
            <person name="Kjeldsen K.U."/>
        </authorList>
    </citation>
    <scope>NUCLEOTIDE SEQUENCE [LARGE SCALE GENOMIC DNA]</scope>
    <source>
        <strain evidence="10">MCF</strain>
    </source>
</reference>
<keyword evidence="5" id="KW-0408">Iron</keyword>
<dbReference type="Gene3D" id="3.30.110.40">
    <property type="entry name" value="TusA-like domain"/>
    <property type="match status" value="1"/>
</dbReference>
<evidence type="ECO:0000313" key="11">
    <source>
        <dbReference type="Proteomes" id="UP000287853"/>
    </source>
</evidence>
<dbReference type="PANTHER" id="PTHR32439:SF9">
    <property type="entry name" value="BLR3264 PROTEIN"/>
    <property type="match status" value="1"/>
</dbReference>
<feature type="domain" description="Nitrite/sulphite reductase 4Fe-4S" evidence="7">
    <location>
        <begin position="120"/>
        <end position="274"/>
    </location>
</feature>
<evidence type="ECO:0000259" key="9">
    <source>
        <dbReference type="Pfam" id="PF03460"/>
    </source>
</evidence>
<keyword evidence="2" id="KW-0349">Heme</keyword>
<dbReference type="Gene3D" id="3.30.413.10">
    <property type="entry name" value="Sulfite Reductase Hemoprotein, domain 1"/>
    <property type="match status" value="2"/>
</dbReference>
<dbReference type="GO" id="GO:0050311">
    <property type="term" value="F:sulfite reductase (ferredoxin) activity"/>
    <property type="evidence" value="ECO:0007669"/>
    <property type="project" value="UniProtKB-EC"/>
</dbReference>
<feature type="domain" description="Nitrite/Sulfite reductase ferredoxin-like" evidence="9">
    <location>
        <begin position="320"/>
        <end position="384"/>
    </location>
</feature>
<organism evidence="10 11">
    <name type="scientific">Candidatus Electrothrix aarhusensis</name>
    <dbReference type="NCBI Taxonomy" id="1859131"/>
    <lineage>
        <taxon>Bacteria</taxon>
        <taxon>Pseudomonadati</taxon>
        <taxon>Thermodesulfobacteriota</taxon>
        <taxon>Desulfobulbia</taxon>
        <taxon>Desulfobulbales</taxon>
        <taxon>Desulfobulbaceae</taxon>
        <taxon>Candidatus Electrothrix</taxon>
    </lineage>
</organism>